<dbReference type="SUPFAM" id="SSF143422">
    <property type="entry name" value="Transposase IS200-like"/>
    <property type="match status" value="1"/>
</dbReference>
<accession>A0A1T2KZQ0</accession>
<dbReference type="GO" id="GO:0006313">
    <property type="term" value="P:DNA transposition"/>
    <property type="evidence" value="ECO:0007669"/>
    <property type="project" value="InterPro"/>
</dbReference>
<keyword evidence="3" id="KW-1185">Reference proteome</keyword>
<dbReference type="GO" id="GO:0003677">
    <property type="term" value="F:DNA binding"/>
    <property type="evidence" value="ECO:0007669"/>
    <property type="project" value="InterPro"/>
</dbReference>
<dbReference type="AlphaFoldDB" id="A0A1T2KZQ0"/>
<gene>
    <name evidence="2" type="ORF">BOW52_08830</name>
</gene>
<dbReference type="PANTHER" id="PTHR34322">
    <property type="entry name" value="TRANSPOSASE, Y1_TNP DOMAIN-CONTAINING"/>
    <property type="match status" value="1"/>
</dbReference>
<proteinExistence type="predicted"/>
<protein>
    <recommendedName>
        <fullName evidence="4">Transposase</fullName>
    </recommendedName>
</protein>
<comment type="caution">
    <text evidence="2">The sequence shown here is derived from an EMBL/GenBank/DDBJ whole genome shotgun (WGS) entry which is preliminary data.</text>
</comment>
<organism evidence="2 3">
    <name type="scientific">Solemya elarraichensis gill symbiont</name>
    <dbReference type="NCBI Taxonomy" id="1918949"/>
    <lineage>
        <taxon>Bacteria</taxon>
        <taxon>Pseudomonadati</taxon>
        <taxon>Pseudomonadota</taxon>
        <taxon>Gammaproteobacteria</taxon>
        <taxon>sulfur-oxidizing symbionts</taxon>
    </lineage>
</organism>
<evidence type="ECO:0000313" key="3">
    <source>
        <dbReference type="Proteomes" id="UP000190198"/>
    </source>
</evidence>
<dbReference type="PANTHER" id="PTHR34322:SF2">
    <property type="entry name" value="TRANSPOSASE IS200-LIKE DOMAIN-CONTAINING PROTEIN"/>
    <property type="match status" value="1"/>
</dbReference>
<dbReference type="GO" id="GO:0004803">
    <property type="term" value="F:transposase activity"/>
    <property type="evidence" value="ECO:0007669"/>
    <property type="project" value="InterPro"/>
</dbReference>
<dbReference type="Gene3D" id="3.30.70.1290">
    <property type="entry name" value="Transposase IS200-like"/>
    <property type="match status" value="1"/>
</dbReference>
<evidence type="ECO:0000256" key="1">
    <source>
        <dbReference type="SAM" id="MobiDB-lite"/>
    </source>
</evidence>
<reference evidence="2 3" key="1">
    <citation type="submission" date="2016-11" db="EMBL/GenBank/DDBJ databases">
        <title>Mixed transmission modes and dynamic genome evolution in an obligate animal-bacterial symbiosis.</title>
        <authorList>
            <person name="Russell S.L."/>
            <person name="Corbett-Detig R.B."/>
            <person name="Cavanaugh C.M."/>
        </authorList>
    </citation>
    <scope>NUCLEOTIDE SEQUENCE [LARGE SCALE GENOMIC DNA]</scope>
    <source>
        <strain evidence="2">Sp-SM6</strain>
    </source>
</reference>
<name>A0A1T2KZQ0_9GAMM</name>
<evidence type="ECO:0000313" key="2">
    <source>
        <dbReference type="EMBL" id="OOZ38301.1"/>
    </source>
</evidence>
<dbReference type="InterPro" id="IPR036515">
    <property type="entry name" value="Transposase_17_sf"/>
</dbReference>
<evidence type="ECO:0008006" key="4">
    <source>
        <dbReference type="Google" id="ProtNLM"/>
    </source>
</evidence>
<dbReference type="EMBL" id="MPRK01000193">
    <property type="protein sequence ID" value="OOZ38301.1"/>
    <property type="molecule type" value="Genomic_DNA"/>
</dbReference>
<dbReference type="Proteomes" id="UP000190198">
    <property type="component" value="Unassembled WGS sequence"/>
</dbReference>
<feature type="region of interest" description="Disordered" evidence="1">
    <location>
        <begin position="133"/>
        <end position="159"/>
    </location>
</feature>
<feature type="compositionally biased region" description="Basic and acidic residues" evidence="1">
    <location>
        <begin position="133"/>
        <end position="151"/>
    </location>
</feature>
<sequence length="159" mass="18691">MKYVQYFNFTYRRTGTLWEGRYKATLLDSEAYLLTCYRYIELNPVRAGMVKHPGLYPWSSYRSNAFGEKQSGVTPHRLYMRLGKDEADRNAAYRQLFNKNIPSQTLDTIRQSTNKEWVLGNDCFKGRIEELTKRQAEPKGRGGDRRSKEYQQSKGINRV</sequence>